<feature type="non-terminal residue" evidence="2">
    <location>
        <position position="1"/>
    </location>
</feature>
<gene>
    <name evidence="2" type="ORF">KIC69_06620</name>
</gene>
<comment type="caution">
    <text evidence="2">The sequence shown here is derived from an EMBL/GenBank/DDBJ whole genome shotgun (WGS) entry which is preliminary data.</text>
</comment>
<dbReference type="Proteomes" id="UP000824019">
    <property type="component" value="Unassembled WGS sequence"/>
</dbReference>
<feature type="non-terminal residue" evidence="2">
    <location>
        <position position="695"/>
    </location>
</feature>
<evidence type="ECO:0000313" key="3">
    <source>
        <dbReference type="Proteomes" id="UP000824019"/>
    </source>
</evidence>
<dbReference type="EMBL" id="JAHAKR010000307">
    <property type="protein sequence ID" value="MBS5830484.1"/>
    <property type="molecule type" value="Genomic_DNA"/>
</dbReference>
<keyword evidence="1" id="KW-0175">Coiled coil</keyword>
<reference evidence="2" key="1">
    <citation type="submission" date="2021-02" db="EMBL/GenBank/DDBJ databases">
        <title>Infant gut strain persistence is associated with maternal origin, phylogeny, and functional potential including surface adhesion and iron acquisition.</title>
        <authorList>
            <person name="Lou Y.C."/>
        </authorList>
    </citation>
    <scope>NUCLEOTIDE SEQUENCE</scope>
    <source>
        <strain evidence="2">L3_101_000G1_dasL3_101_000G1_concoct_7_sub</strain>
    </source>
</reference>
<protein>
    <submittedName>
        <fullName evidence="2">Hemagglutinin repeat-containing protein</fullName>
    </submittedName>
</protein>
<dbReference type="GO" id="GO:0003824">
    <property type="term" value="F:catalytic activity"/>
    <property type="evidence" value="ECO:0007669"/>
    <property type="project" value="UniProtKB-ARBA"/>
</dbReference>
<dbReference type="InterPro" id="IPR025157">
    <property type="entry name" value="Hemagglutinin_rpt"/>
</dbReference>
<name>A0A9E1B7H3_9BACT</name>
<evidence type="ECO:0000313" key="2">
    <source>
        <dbReference type="EMBL" id="MBS5830484.1"/>
    </source>
</evidence>
<proteinExistence type="predicted"/>
<dbReference type="Pfam" id="PF13332">
    <property type="entry name" value="Fil_haemagg_2"/>
    <property type="match status" value="3"/>
</dbReference>
<evidence type="ECO:0000256" key="1">
    <source>
        <dbReference type="SAM" id="Coils"/>
    </source>
</evidence>
<accession>A0A9E1B7H3</accession>
<dbReference type="AlphaFoldDB" id="A0A9E1B7H3"/>
<feature type="coiled-coil region" evidence="1">
    <location>
        <begin position="565"/>
        <end position="599"/>
    </location>
</feature>
<sequence length="695" mass="74476">NLNLNHLELNSKDLNLKAGAANINSSEISAKNRNVDANNISLDKESSQFSKASNLKADESLNLNAKENLNITGGGLEADKINLSADNININAKEFAYSHSAKEKGISFKQSIQTLNSANLDAKDINLNSKSNTQISSSNLRATNKLNIEAGNDIYVVGANTNESTETKEKSKGFFSKKESHLMAINQKVISSNLNAGDISLKAGGNAIVTGSNLSAKNDIDIDANNIGLAPTAYKNDEARSSSKKSFGGLKSSLDMHSLAKTNLQGSSLSTSQGDINLNANNDISIISSDIKGGRNVNLNAGNNLSILAAKEQIKEKSVHKSSNINIISLLTYPGMLVASAIDPIGTGSNTYLFEQMFGDTLTQIYRSTYNEKGSLDALAKLSNISAAKELNLKANEATITANLSSKDDTNIKANSIEISNAENEHSSYEISKSKGINLPSTKDLANDQKPKPIKEFKYDTSTKTRVADAEYEKSTTDVASTKAISSNLVSDKNINLNANEEIGITGSNLIAKEDINLISKNANIDILNSTDTTDISKTLKQAKAALSITAQNEYVEVAPASLALIEAIKQLKKVKKEYDNYKHTRDDLKDKLHELKQAYKSKTPGIDGSDIEDLSDILENVNDEERYYKANIALAMANVEAKSLALIAQVAAAAKAASNWYTFGFSVGVAASVNGHKSKSNSNEVVSNPSNLSA</sequence>
<organism evidence="2 3">
    <name type="scientific">Campylobacter concisus</name>
    <dbReference type="NCBI Taxonomy" id="199"/>
    <lineage>
        <taxon>Bacteria</taxon>
        <taxon>Pseudomonadati</taxon>
        <taxon>Campylobacterota</taxon>
        <taxon>Epsilonproteobacteria</taxon>
        <taxon>Campylobacterales</taxon>
        <taxon>Campylobacteraceae</taxon>
        <taxon>Campylobacter</taxon>
    </lineage>
</organism>